<name>A0AAN9SD09_PSOTE</name>
<evidence type="ECO:0000313" key="2">
    <source>
        <dbReference type="EMBL" id="KAK7393089.1"/>
    </source>
</evidence>
<evidence type="ECO:0000313" key="3">
    <source>
        <dbReference type="Proteomes" id="UP001386955"/>
    </source>
</evidence>
<reference evidence="2 3" key="1">
    <citation type="submission" date="2024-01" db="EMBL/GenBank/DDBJ databases">
        <title>The genomes of 5 underutilized Papilionoideae crops provide insights into root nodulation and disease resistanc.</title>
        <authorList>
            <person name="Jiang F."/>
        </authorList>
    </citation>
    <scope>NUCLEOTIDE SEQUENCE [LARGE SCALE GENOMIC DNA]</scope>
    <source>
        <strain evidence="2">DUOXIRENSHENG_FW03</strain>
        <tissue evidence="2">Leaves</tissue>
    </source>
</reference>
<dbReference type="EMBL" id="JAYMYS010000005">
    <property type="protein sequence ID" value="KAK7393089.1"/>
    <property type="molecule type" value="Genomic_DNA"/>
</dbReference>
<comment type="caution">
    <text evidence="2">The sequence shown here is derived from an EMBL/GenBank/DDBJ whole genome shotgun (WGS) entry which is preliminary data.</text>
</comment>
<dbReference type="Pfam" id="PF24068">
    <property type="entry name" value="TPD1_C"/>
    <property type="match status" value="1"/>
</dbReference>
<accession>A0AAN9SD09</accession>
<proteinExistence type="predicted"/>
<sequence>MNLPFLVFPPSFHLLPLFPFSLLLFPHPSTLFFPTTHLPLPFWSSTLCTLNNINIGTSKSGRVIKGKPQWNVVVYNHCKCTQSQIRLSCKGFQSTERVDPSILSKQGDTCLLINGNSLKGSATVRFSYAWDPPFLLLPSSSHIDPIC</sequence>
<dbReference type="PANTHER" id="PTHR33184">
    <property type="entry name" value="PROTEIN TAPETUM DETERMINANT 1-LIKE-RELATED"/>
    <property type="match status" value="1"/>
</dbReference>
<dbReference type="Proteomes" id="UP001386955">
    <property type="component" value="Unassembled WGS sequence"/>
</dbReference>
<organism evidence="2 3">
    <name type="scientific">Psophocarpus tetragonolobus</name>
    <name type="common">Winged bean</name>
    <name type="synonym">Dolichos tetragonolobus</name>
    <dbReference type="NCBI Taxonomy" id="3891"/>
    <lineage>
        <taxon>Eukaryota</taxon>
        <taxon>Viridiplantae</taxon>
        <taxon>Streptophyta</taxon>
        <taxon>Embryophyta</taxon>
        <taxon>Tracheophyta</taxon>
        <taxon>Spermatophyta</taxon>
        <taxon>Magnoliopsida</taxon>
        <taxon>eudicotyledons</taxon>
        <taxon>Gunneridae</taxon>
        <taxon>Pentapetalae</taxon>
        <taxon>rosids</taxon>
        <taxon>fabids</taxon>
        <taxon>Fabales</taxon>
        <taxon>Fabaceae</taxon>
        <taxon>Papilionoideae</taxon>
        <taxon>50 kb inversion clade</taxon>
        <taxon>NPAAA clade</taxon>
        <taxon>indigoferoid/millettioid clade</taxon>
        <taxon>Phaseoleae</taxon>
        <taxon>Psophocarpus</taxon>
    </lineage>
</organism>
<dbReference type="InterPro" id="IPR040361">
    <property type="entry name" value="TPD1"/>
</dbReference>
<keyword evidence="1" id="KW-0732">Signal</keyword>
<dbReference type="AlphaFoldDB" id="A0AAN9SD09"/>
<dbReference type="PANTHER" id="PTHR33184:SF11">
    <property type="entry name" value="BETA-1,3-N-ACETYLGLUCOSAMINYLTRANSFERASE FAMILY PROTEIN"/>
    <property type="match status" value="1"/>
</dbReference>
<evidence type="ECO:0000256" key="1">
    <source>
        <dbReference type="ARBA" id="ARBA00022729"/>
    </source>
</evidence>
<dbReference type="GO" id="GO:0001709">
    <property type="term" value="P:cell fate determination"/>
    <property type="evidence" value="ECO:0007669"/>
    <property type="project" value="TreeGrafter"/>
</dbReference>
<keyword evidence="3" id="KW-1185">Reference proteome</keyword>
<gene>
    <name evidence="2" type="ORF">VNO78_21541</name>
</gene>
<protein>
    <submittedName>
        <fullName evidence="2">Uncharacterized protein</fullName>
    </submittedName>
</protein>